<dbReference type="OrthoDB" id="9935043at2759"/>
<feature type="region of interest" description="Disordered" evidence="1">
    <location>
        <begin position="1"/>
        <end position="55"/>
    </location>
</feature>
<keyword evidence="4" id="KW-1185">Reference proteome</keyword>
<comment type="caution">
    <text evidence="2">The sequence shown here is derived from an EMBL/GenBank/DDBJ whole genome shotgun (WGS) entry which is preliminary data.</text>
</comment>
<dbReference type="AlphaFoldDB" id="A0A813S6F1"/>
<dbReference type="EMBL" id="CAJOBC010000348">
    <property type="protein sequence ID" value="CAF3575027.1"/>
    <property type="molecule type" value="Genomic_DNA"/>
</dbReference>
<dbReference type="Proteomes" id="UP000681722">
    <property type="component" value="Unassembled WGS sequence"/>
</dbReference>
<accession>A0A813S6F1</accession>
<evidence type="ECO:0000313" key="3">
    <source>
        <dbReference type="EMBL" id="CAF3575027.1"/>
    </source>
</evidence>
<dbReference type="PANTHER" id="PTHR34221:SF4">
    <property type="entry name" value="CHROMOSOME LG9 OPEN READING FRAME, HUMAN C17ORF98"/>
    <property type="match status" value="1"/>
</dbReference>
<reference evidence="2" key="1">
    <citation type="submission" date="2021-02" db="EMBL/GenBank/DDBJ databases">
        <authorList>
            <person name="Nowell W R."/>
        </authorList>
    </citation>
    <scope>NUCLEOTIDE SEQUENCE</scope>
</reference>
<organism evidence="2 4">
    <name type="scientific">Didymodactylos carnosus</name>
    <dbReference type="NCBI Taxonomy" id="1234261"/>
    <lineage>
        <taxon>Eukaryota</taxon>
        <taxon>Metazoa</taxon>
        <taxon>Spiralia</taxon>
        <taxon>Gnathifera</taxon>
        <taxon>Rotifera</taxon>
        <taxon>Eurotatoria</taxon>
        <taxon>Bdelloidea</taxon>
        <taxon>Philodinida</taxon>
        <taxon>Philodinidae</taxon>
        <taxon>Didymodactylos</taxon>
    </lineage>
</organism>
<feature type="compositionally biased region" description="Polar residues" evidence="1">
    <location>
        <begin position="13"/>
        <end position="34"/>
    </location>
</feature>
<feature type="compositionally biased region" description="Basic and acidic residues" evidence="1">
    <location>
        <begin position="1"/>
        <end position="12"/>
    </location>
</feature>
<evidence type="ECO:0000256" key="1">
    <source>
        <dbReference type="SAM" id="MobiDB-lite"/>
    </source>
</evidence>
<evidence type="ECO:0000313" key="2">
    <source>
        <dbReference type="EMBL" id="CAF0790787.1"/>
    </source>
</evidence>
<dbReference type="EMBL" id="CAJNOQ010000348">
    <property type="protein sequence ID" value="CAF0790787.1"/>
    <property type="molecule type" value="Genomic_DNA"/>
</dbReference>
<gene>
    <name evidence="2" type="ORF">GPM918_LOCUS2989</name>
    <name evidence="3" type="ORF">SRO942_LOCUS2989</name>
</gene>
<name>A0A813S6F1_9BILA</name>
<protein>
    <submittedName>
        <fullName evidence="2">Uncharacterized protein</fullName>
    </submittedName>
</protein>
<dbReference type="Proteomes" id="UP000663829">
    <property type="component" value="Unassembled WGS sequence"/>
</dbReference>
<dbReference type="InterPro" id="IPR028027">
    <property type="entry name" value="SPMAP1"/>
</dbReference>
<dbReference type="Pfam" id="PF15075">
    <property type="entry name" value="SPMAP1-like"/>
    <property type="match status" value="1"/>
</dbReference>
<evidence type="ECO:0000313" key="4">
    <source>
        <dbReference type="Proteomes" id="UP000663829"/>
    </source>
</evidence>
<dbReference type="PANTHER" id="PTHR34221">
    <property type="entry name" value="HYPOTHETICAL PROTEIN LOC691189"/>
    <property type="match status" value="1"/>
</dbReference>
<proteinExistence type="predicted"/>
<sequence>MADNSKQDDIKQLQRTQSANFGNKRSHSLKQTYSPRRDTNSFRVNKLYRGPPTPPAEVLFDKERSFVLDCRAVSQISNDYSAANPKLGSVIPPYDSQNDSGTDNYFRFSGVDNTLQKTGQLSNHESLSGKAYDRFLTNGHAYKYLSLRNKFGSGHSIDEASGHQLFLNNPEPVLNYNGLFGYRRNTPSLRDQPAIGTKTVHLKDLVSFSRFTKLGCNNPYPLHCQCSINKTCRCHNGSDLCQCVKV</sequence>